<feature type="signal peptide" evidence="8">
    <location>
        <begin position="1"/>
        <end position="18"/>
    </location>
</feature>
<dbReference type="Proteomes" id="UP000231553">
    <property type="component" value="Unassembled WGS sequence"/>
</dbReference>
<evidence type="ECO:0000256" key="5">
    <source>
        <dbReference type="ARBA" id="ARBA00023004"/>
    </source>
</evidence>
<reference evidence="9 10" key="1">
    <citation type="journal article" date="2018" name="Int. J. Syst. Evol. Microbiol.">
        <title>Pseudooceanicola lipolyticus sp. nov., a marine alphaproteobacterium, reclassification of Oceanicola flagellatus as Pseudooceanicola flagellatus comb. nov. and emended description of the genus Pseudooceanicola.</title>
        <authorList>
            <person name="Huang M.-M."/>
            <person name="Guo L.-L."/>
            <person name="Wu Y.-H."/>
            <person name="Lai Q.-L."/>
            <person name="Shao Z.-Z."/>
            <person name="Wang C.-S."/>
            <person name="Wu M."/>
            <person name="Xu X.-W."/>
        </authorList>
    </citation>
    <scope>NUCLEOTIDE SEQUENCE [LARGE SCALE GENOMIC DNA]</scope>
    <source>
        <strain evidence="9 10">157</strain>
    </source>
</reference>
<keyword evidence="5 6" id="KW-0408">Iron</keyword>
<dbReference type="OrthoDB" id="7596534at2"/>
<dbReference type="PROSITE" id="PS51009">
    <property type="entry name" value="CYTCII"/>
    <property type="match status" value="1"/>
</dbReference>
<comment type="PTM">
    <text evidence="7">Binds 1 heme group per subunit.</text>
</comment>
<dbReference type="PIRSF" id="PIRSF000027">
    <property type="entry name" value="Cytc_c_prime"/>
    <property type="match status" value="1"/>
</dbReference>
<evidence type="ECO:0000313" key="10">
    <source>
        <dbReference type="Proteomes" id="UP000231553"/>
    </source>
</evidence>
<keyword evidence="3 6" id="KW-0479">Metal-binding</keyword>
<protein>
    <submittedName>
        <fullName evidence="9">Cytochrome C</fullName>
    </submittedName>
</protein>
<dbReference type="InterPro" id="IPR010980">
    <property type="entry name" value="Cyt_c/b562"/>
</dbReference>
<evidence type="ECO:0000313" key="9">
    <source>
        <dbReference type="EMBL" id="PJE34916.1"/>
    </source>
</evidence>
<dbReference type="EMBL" id="PGTB01000129">
    <property type="protein sequence ID" value="PJE34916.1"/>
    <property type="molecule type" value="Genomic_DNA"/>
</dbReference>
<keyword evidence="2 7" id="KW-0349">Heme</keyword>
<organism evidence="9 10">
    <name type="scientific">Pseudooceanicola lipolyticus</name>
    <dbReference type="NCBI Taxonomy" id="2029104"/>
    <lineage>
        <taxon>Bacteria</taxon>
        <taxon>Pseudomonadati</taxon>
        <taxon>Pseudomonadota</taxon>
        <taxon>Alphaproteobacteria</taxon>
        <taxon>Rhodobacterales</taxon>
        <taxon>Paracoccaceae</taxon>
        <taxon>Pseudooceanicola</taxon>
    </lineage>
</organism>
<dbReference type="GO" id="GO:0005506">
    <property type="term" value="F:iron ion binding"/>
    <property type="evidence" value="ECO:0007669"/>
    <property type="project" value="InterPro"/>
</dbReference>
<keyword evidence="10" id="KW-1185">Reference proteome</keyword>
<dbReference type="GO" id="GO:0020037">
    <property type="term" value="F:heme binding"/>
    <property type="evidence" value="ECO:0007669"/>
    <property type="project" value="InterPro"/>
</dbReference>
<dbReference type="GO" id="GO:0042597">
    <property type="term" value="C:periplasmic space"/>
    <property type="evidence" value="ECO:0007669"/>
    <property type="project" value="InterPro"/>
</dbReference>
<evidence type="ECO:0000256" key="2">
    <source>
        <dbReference type="ARBA" id="ARBA00022617"/>
    </source>
</evidence>
<dbReference type="SUPFAM" id="SSF47175">
    <property type="entry name" value="Cytochromes"/>
    <property type="match status" value="1"/>
</dbReference>
<sequence>MKKYIALALMVTGTAALAHGGVKDPHVMHRMMGMSELAKQMKLIGAMAKGVMPFDADAARAALLNISREASEIPALFETAATDPKSEALPVIWDEFDSFTSRASELESLTRGLAGTVTSEADLRPVMQQLGKACGACHSDFRE</sequence>
<dbReference type="AlphaFoldDB" id="A0A2M8IWK7"/>
<feature type="binding site" description="axial binding residue" evidence="6">
    <location>
        <position position="138"/>
    </location>
    <ligand>
        <name>heme c</name>
        <dbReference type="ChEBI" id="CHEBI:61717"/>
    </ligand>
    <ligandPart>
        <name>Fe</name>
        <dbReference type="ChEBI" id="CHEBI:18248"/>
    </ligandPart>
</feature>
<evidence type="ECO:0000256" key="4">
    <source>
        <dbReference type="ARBA" id="ARBA00022982"/>
    </source>
</evidence>
<dbReference type="RefSeq" id="WP_100164156.1">
    <property type="nucleotide sequence ID" value="NZ_PGTB01000129.1"/>
</dbReference>
<feature type="chain" id="PRO_5014708533" evidence="8">
    <location>
        <begin position="19"/>
        <end position="143"/>
    </location>
</feature>
<dbReference type="Gene3D" id="1.20.120.10">
    <property type="entry name" value="Cytochrome c/b562"/>
    <property type="match status" value="1"/>
</dbReference>
<evidence type="ECO:0000256" key="7">
    <source>
        <dbReference type="PIRSR" id="PIRSR000027-2"/>
    </source>
</evidence>
<accession>A0A2M8IWK7</accession>
<keyword evidence="8" id="KW-0732">Signal</keyword>
<evidence type="ECO:0000256" key="1">
    <source>
        <dbReference type="ARBA" id="ARBA00022448"/>
    </source>
</evidence>
<name>A0A2M8IWK7_9RHOB</name>
<dbReference type="GO" id="GO:0022900">
    <property type="term" value="P:electron transport chain"/>
    <property type="evidence" value="ECO:0007669"/>
    <property type="project" value="InterPro"/>
</dbReference>
<proteinExistence type="predicted"/>
<evidence type="ECO:0000256" key="8">
    <source>
        <dbReference type="SAM" id="SignalP"/>
    </source>
</evidence>
<gene>
    <name evidence="9" type="ORF">CVM52_19790</name>
</gene>
<feature type="binding site" description="covalent" evidence="7">
    <location>
        <position position="137"/>
    </location>
    <ligand>
        <name>heme c</name>
        <dbReference type="ChEBI" id="CHEBI:61717"/>
    </ligand>
</feature>
<keyword evidence="1" id="KW-0813">Transport</keyword>
<dbReference type="Pfam" id="PF01322">
    <property type="entry name" value="Cytochrom_C_2"/>
    <property type="match status" value="1"/>
</dbReference>
<evidence type="ECO:0000256" key="3">
    <source>
        <dbReference type="ARBA" id="ARBA00022723"/>
    </source>
</evidence>
<evidence type="ECO:0000256" key="6">
    <source>
        <dbReference type="PIRSR" id="PIRSR000027-1"/>
    </source>
</evidence>
<dbReference type="InterPro" id="IPR012127">
    <property type="entry name" value="Cyt_c_prime"/>
</dbReference>
<feature type="binding site" description="covalent" evidence="7">
    <location>
        <position position="134"/>
    </location>
    <ligand>
        <name>heme c</name>
        <dbReference type="ChEBI" id="CHEBI:61717"/>
    </ligand>
</feature>
<comment type="caution">
    <text evidence="9">The sequence shown here is derived from an EMBL/GenBank/DDBJ whole genome shotgun (WGS) entry which is preliminary data.</text>
</comment>
<dbReference type="GO" id="GO:0009055">
    <property type="term" value="F:electron transfer activity"/>
    <property type="evidence" value="ECO:0007669"/>
    <property type="project" value="InterPro"/>
</dbReference>
<dbReference type="InterPro" id="IPR002321">
    <property type="entry name" value="Cyt_c_II"/>
</dbReference>
<keyword evidence="4" id="KW-0249">Electron transport</keyword>